<dbReference type="EMBL" id="HBGF01050711">
    <property type="protein sequence ID" value="CAD9153193.1"/>
    <property type="molecule type" value="Transcribed_RNA"/>
</dbReference>
<dbReference type="EMBL" id="HBGF01050710">
    <property type="protein sequence ID" value="CAD9153191.1"/>
    <property type="molecule type" value="Transcribed_RNA"/>
</dbReference>
<feature type="region of interest" description="Disordered" evidence="1">
    <location>
        <begin position="218"/>
        <end position="247"/>
    </location>
</feature>
<evidence type="ECO:0000256" key="1">
    <source>
        <dbReference type="SAM" id="MobiDB-lite"/>
    </source>
</evidence>
<accession>A0A6U4Y0B0</accession>
<name>A0A6U4Y0B0_NEODS</name>
<dbReference type="AlphaFoldDB" id="A0A6U4Y0B0"/>
<evidence type="ECO:0000313" key="3">
    <source>
        <dbReference type="EMBL" id="CAD9153193.1"/>
    </source>
</evidence>
<evidence type="ECO:0000313" key="2">
    <source>
        <dbReference type="EMBL" id="CAD9153191.1"/>
    </source>
</evidence>
<proteinExistence type="predicted"/>
<sequence length="353" mass="36443">MPGKERATVAAKTDTSPIAVPAGGPGFFQRMISKLGFGSKSASTTSMALSSAPASPKRSPLAPATTVAPSVLAPVDDSLRRDFAFPADNVNVLLFSRHPRWCHARFGLRPGDVLVRRSGALKGTFVAVIGERGGRVWVVELAVASDIALEFDGVAGDDAAPSPTNDALRIDPECPTAAPLEGSNFAEICDREHMLLVPGRQFDVPGSRVLLTDAAVAGSADEDEGPTFGLAPMAPTPEPSAHAGRGDGDVGAKTELHVSSAHLRFLQTAPDLVVELDVPYIPRRQSHEDVDPHEVPAGTETRTVHLPPALLAHSHNVAWAGDGVVADAGGTVSLAVTAAGIPGDAADTVLAAA</sequence>
<protein>
    <submittedName>
        <fullName evidence="3">Uncharacterized protein</fullName>
    </submittedName>
</protein>
<organism evidence="3">
    <name type="scientific">Neobodo designis</name>
    <name type="common">Flagellated protozoan</name>
    <name type="synonym">Bodo designis</name>
    <dbReference type="NCBI Taxonomy" id="312471"/>
    <lineage>
        <taxon>Eukaryota</taxon>
        <taxon>Discoba</taxon>
        <taxon>Euglenozoa</taxon>
        <taxon>Kinetoplastea</taxon>
        <taxon>Metakinetoplastina</taxon>
        <taxon>Neobodonida</taxon>
        <taxon>Neobodo</taxon>
    </lineage>
</organism>
<reference evidence="3" key="1">
    <citation type="submission" date="2021-01" db="EMBL/GenBank/DDBJ databases">
        <authorList>
            <person name="Corre E."/>
            <person name="Pelletier E."/>
            <person name="Niang G."/>
            <person name="Scheremetjew M."/>
            <person name="Finn R."/>
            <person name="Kale V."/>
            <person name="Holt S."/>
            <person name="Cochrane G."/>
            <person name="Meng A."/>
            <person name="Brown T."/>
            <person name="Cohen L."/>
        </authorList>
    </citation>
    <scope>NUCLEOTIDE SEQUENCE</scope>
    <source>
        <strain evidence="3">CCAP 1951/1</strain>
    </source>
</reference>
<gene>
    <name evidence="2" type="ORF">NDES1114_LOCUS33987</name>
    <name evidence="3" type="ORF">NDES1114_LOCUS33988</name>
</gene>